<evidence type="ECO:0000313" key="3">
    <source>
        <dbReference type="EMBL" id="JAD28952.1"/>
    </source>
</evidence>
<reference evidence="3" key="1">
    <citation type="submission" date="2014-09" db="EMBL/GenBank/DDBJ databases">
        <authorList>
            <person name="Magalhaes I.L.F."/>
            <person name="Oliveira U."/>
            <person name="Santos F.R."/>
            <person name="Vidigal T.H.D.A."/>
            <person name="Brescovit A.D."/>
            <person name="Santos A.J."/>
        </authorList>
    </citation>
    <scope>NUCLEOTIDE SEQUENCE</scope>
    <source>
        <tissue evidence="3">Shoot tissue taken approximately 20 cm above the soil surface</tissue>
    </source>
</reference>
<organism evidence="3">
    <name type="scientific">Arundo donax</name>
    <name type="common">Giant reed</name>
    <name type="synonym">Donax arundinaceus</name>
    <dbReference type="NCBI Taxonomy" id="35708"/>
    <lineage>
        <taxon>Eukaryota</taxon>
        <taxon>Viridiplantae</taxon>
        <taxon>Streptophyta</taxon>
        <taxon>Embryophyta</taxon>
        <taxon>Tracheophyta</taxon>
        <taxon>Spermatophyta</taxon>
        <taxon>Magnoliopsida</taxon>
        <taxon>Liliopsida</taxon>
        <taxon>Poales</taxon>
        <taxon>Poaceae</taxon>
        <taxon>PACMAD clade</taxon>
        <taxon>Arundinoideae</taxon>
        <taxon>Arundineae</taxon>
        <taxon>Arundo</taxon>
    </lineage>
</organism>
<evidence type="ECO:0000256" key="2">
    <source>
        <dbReference type="SAM" id="SignalP"/>
    </source>
</evidence>
<proteinExistence type="predicted"/>
<dbReference type="EMBL" id="GBRH01268943">
    <property type="protein sequence ID" value="JAD28952.1"/>
    <property type="molecule type" value="Transcribed_RNA"/>
</dbReference>
<feature type="compositionally biased region" description="Gly residues" evidence="1">
    <location>
        <begin position="39"/>
        <end position="53"/>
    </location>
</feature>
<feature type="chain" id="PRO_5002042279" evidence="2">
    <location>
        <begin position="24"/>
        <end position="53"/>
    </location>
</feature>
<name>A0A0A8Z270_ARUDO</name>
<protein>
    <submittedName>
        <fullName evidence="3">Uncharacterized protein</fullName>
    </submittedName>
</protein>
<reference evidence="3" key="2">
    <citation type="journal article" date="2015" name="Data Brief">
        <title>Shoot transcriptome of the giant reed, Arundo donax.</title>
        <authorList>
            <person name="Barrero R.A."/>
            <person name="Guerrero F.D."/>
            <person name="Moolhuijzen P."/>
            <person name="Goolsby J.A."/>
            <person name="Tidwell J."/>
            <person name="Bellgard S.E."/>
            <person name="Bellgard M.I."/>
        </authorList>
    </citation>
    <scope>NUCLEOTIDE SEQUENCE</scope>
    <source>
        <tissue evidence="3">Shoot tissue taken approximately 20 cm above the soil surface</tissue>
    </source>
</reference>
<sequence>MVSAKLFLIVFLVVAAGSSPAWAQGAGGEFENAARGASEGTGAGAQGAGGGAS</sequence>
<feature type="signal peptide" evidence="2">
    <location>
        <begin position="1"/>
        <end position="23"/>
    </location>
</feature>
<keyword evidence="2" id="KW-0732">Signal</keyword>
<accession>A0A0A8Z270</accession>
<feature type="region of interest" description="Disordered" evidence="1">
    <location>
        <begin position="33"/>
        <end position="53"/>
    </location>
</feature>
<dbReference type="AlphaFoldDB" id="A0A0A8Z270"/>
<evidence type="ECO:0000256" key="1">
    <source>
        <dbReference type="SAM" id="MobiDB-lite"/>
    </source>
</evidence>